<dbReference type="EMBL" id="FMWL01000005">
    <property type="protein sequence ID" value="SCZ78809.1"/>
    <property type="molecule type" value="Genomic_DNA"/>
</dbReference>
<reference evidence="1 2" key="1">
    <citation type="submission" date="2016-10" db="EMBL/GenBank/DDBJ databases">
        <authorList>
            <person name="de Groot N.N."/>
        </authorList>
    </citation>
    <scope>NUCLEOTIDE SEQUENCE [LARGE SCALE GENOMIC DNA]</scope>
    <source>
        <strain evidence="1 2">DSM 2784</strain>
    </source>
</reference>
<protein>
    <submittedName>
        <fullName evidence="1">Uncharacterized protein</fullName>
    </submittedName>
</protein>
<accession>A0A1G5RZQ2</accession>
<sequence>MNTWSENDENCKFGTIALHAERQLRRLDAKDYKQLKMLTLRELRRSKDYPNVTKA</sequence>
<dbReference type="AlphaFoldDB" id="A0A1G5RZQ2"/>
<organism evidence="1 2">
    <name type="scientific">Acidaminobacter hydrogenoformans DSM 2784</name>
    <dbReference type="NCBI Taxonomy" id="1120920"/>
    <lineage>
        <taxon>Bacteria</taxon>
        <taxon>Bacillati</taxon>
        <taxon>Bacillota</taxon>
        <taxon>Clostridia</taxon>
        <taxon>Peptostreptococcales</taxon>
        <taxon>Acidaminobacteraceae</taxon>
        <taxon>Acidaminobacter</taxon>
    </lineage>
</organism>
<gene>
    <name evidence="1" type="ORF">SAMN03080599_01447</name>
</gene>
<dbReference type="RefSeq" id="WP_170829342.1">
    <property type="nucleotide sequence ID" value="NZ_FMWL01000005.1"/>
</dbReference>
<name>A0A1G5RZQ2_9FIRM</name>
<dbReference type="STRING" id="1120920.SAMN03080599_01447"/>
<keyword evidence="2" id="KW-1185">Reference proteome</keyword>
<evidence type="ECO:0000313" key="1">
    <source>
        <dbReference type="EMBL" id="SCZ78809.1"/>
    </source>
</evidence>
<proteinExistence type="predicted"/>
<dbReference type="Proteomes" id="UP000199208">
    <property type="component" value="Unassembled WGS sequence"/>
</dbReference>
<evidence type="ECO:0000313" key="2">
    <source>
        <dbReference type="Proteomes" id="UP000199208"/>
    </source>
</evidence>